<dbReference type="EC" id="1.-.-.-" evidence="7"/>
<feature type="binding site" description="in other chain" evidence="8">
    <location>
        <begin position="16"/>
        <end position="18"/>
    </location>
    <ligand>
        <name>FMN</name>
        <dbReference type="ChEBI" id="CHEBI:58210"/>
        <note>ligand shared between dimeric partners</note>
    </ligand>
</feature>
<dbReference type="Proteomes" id="UP000678228">
    <property type="component" value="Unassembled WGS sequence"/>
</dbReference>
<dbReference type="AlphaFoldDB" id="A0A940WYC4"/>
<keyword evidence="4 7" id="KW-0521">NADP</keyword>
<reference evidence="10" key="1">
    <citation type="submission" date="2021-03" db="EMBL/GenBank/DDBJ databases">
        <title>Bacillus suaedae sp. nov., isolated from Suaeda aralocaspica.</title>
        <authorList>
            <person name="Lei R.F.R."/>
        </authorList>
    </citation>
    <scope>NUCLEOTIDE SEQUENCE</scope>
    <source>
        <strain evidence="10">YZJH907-2</strain>
    </source>
</reference>
<name>A0A940WYC4_9BACI</name>
<dbReference type="InterPro" id="IPR029479">
    <property type="entry name" value="Nitroreductase"/>
</dbReference>
<keyword evidence="3 7" id="KW-0288">FMN</keyword>
<evidence type="ECO:0000256" key="1">
    <source>
        <dbReference type="ARBA" id="ARBA00007118"/>
    </source>
</evidence>
<dbReference type="RefSeq" id="WP_210598885.1">
    <property type="nucleotide sequence ID" value="NZ_JAGKSQ010000009.1"/>
</dbReference>
<feature type="domain" description="Nitroreductase" evidence="9">
    <location>
        <begin position="13"/>
        <end position="163"/>
    </location>
</feature>
<evidence type="ECO:0000256" key="7">
    <source>
        <dbReference type="PIRNR" id="PIRNR000232"/>
    </source>
</evidence>
<evidence type="ECO:0000256" key="6">
    <source>
        <dbReference type="ARBA" id="ARBA00023027"/>
    </source>
</evidence>
<evidence type="ECO:0000313" key="11">
    <source>
        <dbReference type="Proteomes" id="UP000678228"/>
    </source>
</evidence>
<evidence type="ECO:0000313" key="10">
    <source>
        <dbReference type="EMBL" id="MBP3953027.1"/>
    </source>
</evidence>
<feature type="binding site" evidence="8">
    <location>
        <position position="46"/>
    </location>
    <ligand>
        <name>FMN</name>
        <dbReference type="ChEBI" id="CHEBI:58210"/>
        <note>ligand shared between dimeric partners</note>
    </ligand>
</feature>
<evidence type="ECO:0000256" key="5">
    <source>
        <dbReference type="ARBA" id="ARBA00023002"/>
    </source>
</evidence>
<sequence length="185" mass="21445">MTALTNSNIAKVIRERRSIKTGYTDQPVSQELIEMLLEDAVWAPNHGLREPWRFITVPTEKKQEFISDLVATFPKDMQENRRTYFSMPSAFMVVIMKEDPRQKQWDEDYGAVSAMIQNFQLLAWEQGLGVVWKTNPHNYDPKVHKLLGVEPGEKIVGFIHMGYFEDTPIARSRTPIKEKLSIYKG</sequence>
<keyword evidence="5 7" id="KW-0560">Oxidoreductase</keyword>
<feature type="binding site" description="in other chain" evidence="8">
    <location>
        <begin position="132"/>
        <end position="134"/>
    </location>
    <ligand>
        <name>FMN</name>
        <dbReference type="ChEBI" id="CHEBI:58210"/>
        <note>ligand shared between dimeric partners</note>
    </ligand>
</feature>
<dbReference type="Pfam" id="PF00881">
    <property type="entry name" value="Nitroreductase"/>
    <property type="match status" value="1"/>
</dbReference>
<evidence type="ECO:0000256" key="4">
    <source>
        <dbReference type="ARBA" id="ARBA00022857"/>
    </source>
</evidence>
<dbReference type="InterPro" id="IPR052530">
    <property type="entry name" value="NAD(P)H_nitroreductase"/>
</dbReference>
<evidence type="ECO:0000256" key="2">
    <source>
        <dbReference type="ARBA" id="ARBA00022630"/>
    </source>
</evidence>
<comment type="cofactor">
    <cofactor evidence="8">
        <name>FMN</name>
        <dbReference type="ChEBI" id="CHEBI:58210"/>
    </cofactor>
    <text evidence="8">Binds 1 FMN per subunit.</text>
</comment>
<evidence type="ECO:0000256" key="8">
    <source>
        <dbReference type="PIRSR" id="PIRSR000232-1"/>
    </source>
</evidence>
<dbReference type="InterPro" id="IPR026021">
    <property type="entry name" value="YdjA-like"/>
</dbReference>
<dbReference type="SUPFAM" id="SSF55469">
    <property type="entry name" value="FMN-dependent nitroreductase-like"/>
    <property type="match status" value="1"/>
</dbReference>
<dbReference type="GO" id="GO:0016491">
    <property type="term" value="F:oxidoreductase activity"/>
    <property type="evidence" value="ECO:0007669"/>
    <property type="project" value="UniProtKB-UniRule"/>
</dbReference>
<accession>A0A940WYC4</accession>
<proteinExistence type="inferred from homology"/>
<dbReference type="EMBL" id="JAGKSQ010000009">
    <property type="protein sequence ID" value="MBP3953027.1"/>
    <property type="molecule type" value="Genomic_DNA"/>
</dbReference>
<dbReference type="Gene3D" id="3.40.109.10">
    <property type="entry name" value="NADH Oxidase"/>
    <property type="match status" value="1"/>
</dbReference>
<keyword evidence="6 7" id="KW-0520">NAD</keyword>
<comment type="caution">
    <text evidence="10">The sequence shown here is derived from an EMBL/GenBank/DDBJ whole genome shotgun (WGS) entry which is preliminary data.</text>
</comment>
<keyword evidence="11" id="KW-1185">Reference proteome</keyword>
<keyword evidence="2 7" id="KW-0285">Flavoprotein</keyword>
<dbReference type="PANTHER" id="PTHR43821:SF1">
    <property type="entry name" value="NAD(P)H NITROREDUCTASE YDJA-RELATED"/>
    <property type="match status" value="1"/>
</dbReference>
<dbReference type="PANTHER" id="PTHR43821">
    <property type="entry name" value="NAD(P)H NITROREDUCTASE YDJA-RELATED"/>
    <property type="match status" value="1"/>
</dbReference>
<dbReference type="CDD" id="cd02135">
    <property type="entry name" value="YdjA-like"/>
    <property type="match status" value="1"/>
</dbReference>
<evidence type="ECO:0000256" key="3">
    <source>
        <dbReference type="ARBA" id="ARBA00022643"/>
    </source>
</evidence>
<gene>
    <name evidence="10" type="ORF">J7W16_18045</name>
</gene>
<organism evidence="10 11">
    <name type="scientific">Halalkalibacter suaedae</name>
    <dbReference type="NCBI Taxonomy" id="2822140"/>
    <lineage>
        <taxon>Bacteria</taxon>
        <taxon>Bacillati</taxon>
        <taxon>Bacillota</taxon>
        <taxon>Bacilli</taxon>
        <taxon>Bacillales</taxon>
        <taxon>Bacillaceae</taxon>
        <taxon>Halalkalibacter</taxon>
    </lineage>
</organism>
<comment type="similarity">
    <text evidence="1 7">Belongs to the nitroreductase family.</text>
</comment>
<evidence type="ECO:0000259" key="9">
    <source>
        <dbReference type="Pfam" id="PF00881"/>
    </source>
</evidence>
<protein>
    <recommendedName>
        <fullName evidence="7">Putative NAD(P)H nitroreductase</fullName>
        <ecNumber evidence="7">1.-.-.-</ecNumber>
    </recommendedName>
</protein>
<dbReference type="InterPro" id="IPR000415">
    <property type="entry name" value="Nitroreductase-like"/>
</dbReference>
<dbReference type="PIRSF" id="PIRSF000232">
    <property type="entry name" value="YdjA"/>
    <property type="match status" value="1"/>
</dbReference>